<sequence>MSSNINMDLNDNFYQGQSPNKVNTDTEVDMNHDTYHDQTTKKVITKNDLWKIGFRGLLMEGNFNYNRMQAGGFCYSISPALKKIHSNPEDLKKALKNNLQFYNANPKMFTLPLGLAIAMEENKEKPSTIASVKAATMGSVSGVGDALDHSVMLPLTLAIGCSIALQGNPLGVLVFFVLYQAYRIPMYFWLLFLGYNAGVSALEKLSDQAEKLGRAANIVGLGVIGSMVAKFVKVKTDIVLEAGAASISLQTGMFDKIMPNILPMLLVWLMYYFVKKGKSPTVLIFGTLFAGVGGHLLGIF</sequence>
<evidence type="ECO:0000256" key="3">
    <source>
        <dbReference type="ARBA" id="ARBA00022475"/>
    </source>
</evidence>
<evidence type="ECO:0000256" key="8">
    <source>
        <dbReference type="ARBA" id="ARBA00023136"/>
    </source>
</evidence>
<dbReference type="OrthoDB" id="9811533at2"/>
<dbReference type="GO" id="GO:0005886">
    <property type="term" value="C:plasma membrane"/>
    <property type="evidence" value="ECO:0007669"/>
    <property type="project" value="UniProtKB-SubCell"/>
</dbReference>
<evidence type="ECO:0000256" key="2">
    <source>
        <dbReference type="ARBA" id="ARBA00022448"/>
    </source>
</evidence>
<dbReference type="InterPro" id="IPR004704">
    <property type="entry name" value="PTS_IID_man"/>
</dbReference>
<keyword evidence="2" id="KW-0813">Transport</keyword>
<reference evidence="10 11" key="1">
    <citation type="submission" date="2016-06" db="EMBL/GenBank/DDBJ databases">
        <authorList>
            <person name="Kjaerup R.B."/>
            <person name="Dalgaard T.S."/>
            <person name="Juul-Madsen H.R."/>
        </authorList>
    </citation>
    <scope>NUCLEOTIDE SEQUENCE [LARGE SCALE GENOMIC DNA]</scope>
    <source>
        <strain evidence="10 11">1S159</strain>
    </source>
</reference>
<organism evidence="10 11">
    <name type="scientific">Aliivibrio logei</name>
    <name type="common">Vibrio logei</name>
    <dbReference type="NCBI Taxonomy" id="688"/>
    <lineage>
        <taxon>Bacteria</taxon>
        <taxon>Pseudomonadati</taxon>
        <taxon>Pseudomonadota</taxon>
        <taxon>Gammaproteobacteria</taxon>
        <taxon>Vibrionales</taxon>
        <taxon>Vibrionaceae</taxon>
        <taxon>Aliivibrio</taxon>
    </lineage>
</organism>
<dbReference type="GO" id="GO:0009401">
    <property type="term" value="P:phosphoenolpyruvate-dependent sugar phosphotransferase system"/>
    <property type="evidence" value="ECO:0007669"/>
    <property type="project" value="UniProtKB-KW"/>
</dbReference>
<evidence type="ECO:0000256" key="1">
    <source>
        <dbReference type="ARBA" id="ARBA00004651"/>
    </source>
</evidence>
<dbReference type="Proteomes" id="UP000093523">
    <property type="component" value="Unassembled WGS sequence"/>
</dbReference>
<dbReference type="InterPro" id="IPR050303">
    <property type="entry name" value="GatZ_KbaZ_carbometab"/>
</dbReference>
<dbReference type="AlphaFoldDB" id="A0A1B9P0K5"/>
<comment type="subcellular location">
    <subcellularLocation>
        <location evidence="1">Cell membrane</location>
        <topology evidence="1">Multi-pass membrane protein</topology>
    </subcellularLocation>
</comment>
<evidence type="ECO:0000256" key="5">
    <source>
        <dbReference type="ARBA" id="ARBA00022683"/>
    </source>
</evidence>
<dbReference type="STRING" id="688.A6E04_08510"/>
<evidence type="ECO:0000256" key="4">
    <source>
        <dbReference type="ARBA" id="ARBA00022597"/>
    </source>
</evidence>
<feature type="transmembrane region" description="Helical" evidence="9">
    <location>
        <begin position="257"/>
        <end position="274"/>
    </location>
</feature>
<evidence type="ECO:0000313" key="10">
    <source>
        <dbReference type="EMBL" id="OCH21892.1"/>
    </source>
</evidence>
<keyword evidence="4" id="KW-0762">Sugar transport</keyword>
<keyword evidence="5" id="KW-0598">Phosphotransferase system</keyword>
<comment type="caution">
    <text evidence="10">The sequence shown here is derived from an EMBL/GenBank/DDBJ whole genome shotgun (WGS) entry which is preliminary data.</text>
</comment>
<feature type="transmembrane region" description="Helical" evidence="9">
    <location>
        <begin position="281"/>
        <end position="299"/>
    </location>
</feature>
<keyword evidence="6 9" id="KW-0812">Transmembrane</keyword>
<dbReference type="EMBL" id="MAJU01000008">
    <property type="protein sequence ID" value="OCH21892.1"/>
    <property type="molecule type" value="Genomic_DNA"/>
</dbReference>
<evidence type="ECO:0000256" key="7">
    <source>
        <dbReference type="ARBA" id="ARBA00022989"/>
    </source>
</evidence>
<protein>
    <submittedName>
        <fullName evidence="10">PTS N-acetylgalactosamine transporter subunit IID</fullName>
    </submittedName>
</protein>
<dbReference type="Pfam" id="PF03613">
    <property type="entry name" value="EIID-AGA"/>
    <property type="match status" value="1"/>
</dbReference>
<dbReference type="PANTHER" id="PTHR32502">
    <property type="entry name" value="N-ACETYLGALACTOSAMINE PERMEASE II COMPONENT-RELATED"/>
    <property type="match status" value="1"/>
</dbReference>
<accession>A0A1B9P0K5</accession>
<evidence type="ECO:0000313" key="11">
    <source>
        <dbReference type="Proteomes" id="UP000093523"/>
    </source>
</evidence>
<proteinExistence type="predicted"/>
<evidence type="ECO:0000256" key="6">
    <source>
        <dbReference type="ARBA" id="ARBA00022692"/>
    </source>
</evidence>
<dbReference type="PROSITE" id="PS51108">
    <property type="entry name" value="PTS_EIID"/>
    <property type="match status" value="1"/>
</dbReference>
<feature type="transmembrane region" description="Helical" evidence="9">
    <location>
        <begin position="184"/>
        <end position="202"/>
    </location>
</feature>
<gene>
    <name evidence="10" type="ORF">A6E04_08510</name>
</gene>
<dbReference type="PANTHER" id="PTHR32502:SF5">
    <property type="entry name" value="N-ACETYLGALACTOSAMINE PERMEASE IID COMPONENT-RELATED"/>
    <property type="match status" value="1"/>
</dbReference>
<name>A0A1B9P0K5_ALILO</name>
<keyword evidence="8 9" id="KW-0472">Membrane</keyword>
<evidence type="ECO:0000256" key="9">
    <source>
        <dbReference type="SAM" id="Phobius"/>
    </source>
</evidence>
<keyword evidence="3" id="KW-1003">Cell membrane</keyword>
<feature type="transmembrane region" description="Helical" evidence="9">
    <location>
        <begin position="155"/>
        <end position="178"/>
    </location>
</feature>
<keyword evidence="7 9" id="KW-1133">Transmembrane helix</keyword>